<comment type="similarity">
    <text evidence="2 6">Belongs to the plant self-incompatibility (S1) protein family.</text>
</comment>
<keyword evidence="8" id="KW-1185">Reference proteome</keyword>
<sequence length="153" mass="18281">MMMGSRRRKLTSAFLLSAVVIFAALVSECSSREHPQGYADITTVNLVNDISEKTLLNFHCYSSETDFGNQTLTYGHEFFWTFRINLLWTTKFWCDMSFHTEEGILVEGGYHVYKAREYHKCGNDCHYYVRRDGVYRRRYEDYTFYFDRVYQFP</sequence>
<dbReference type="GO" id="GO:0005576">
    <property type="term" value="C:extracellular region"/>
    <property type="evidence" value="ECO:0007669"/>
    <property type="project" value="UniProtKB-SubCell"/>
</dbReference>
<evidence type="ECO:0000256" key="3">
    <source>
        <dbReference type="ARBA" id="ARBA00022471"/>
    </source>
</evidence>
<dbReference type="PANTHER" id="PTHR31232:SF155">
    <property type="entry name" value="PLANT SELF-INCOMPATIBILITY PROTEIN S1 FAMILY"/>
    <property type="match status" value="1"/>
</dbReference>
<dbReference type="Pfam" id="PF05938">
    <property type="entry name" value="Self-incomp_S1"/>
    <property type="match status" value="1"/>
</dbReference>
<evidence type="ECO:0000256" key="6">
    <source>
        <dbReference type="RuleBase" id="RU367044"/>
    </source>
</evidence>
<keyword evidence="4 6" id="KW-0964">Secreted</keyword>
<evidence type="ECO:0000313" key="7">
    <source>
        <dbReference type="EMBL" id="KAI3963658.1"/>
    </source>
</evidence>
<evidence type="ECO:0000313" key="8">
    <source>
        <dbReference type="Proteomes" id="UP001202328"/>
    </source>
</evidence>
<dbReference type="Proteomes" id="UP001202328">
    <property type="component" value="Unassembled WGS sequence"/>
</dbReference>
<proteinExistence type="inferred from homology"/>
<keyword evidence="5 6" id="KW-0732">Signal</keyword>
<gene>
    <name evidence="7" type="ORF">MKW98_021898</name>
</gene>
<dbReference type="AlphaFoldDB" id="A0AAD4TLA1"/>
<comment type="subcellular location">
    <subcellularLocation>
        <location evidence="1 6">Secreted</location>
    </subcellularLocation>
</comment>
<evidence type="ECO:0000256" key="2">
    <source>
        <dbReference type="ARBA" id="ARBA00005581"/>
    </source>
</evidence>
<comment type="caution">
    <text evidence="7">The sequence shown here is derived from an EMBL/GenBank/DDBJ whole genome shotgun (WGS) entry which is preliminary data.</text>
</comment>
<name>A0AAD4TLA1_9MAGN</name>
<dbReference type="GO" id="GO:0060320">
    <property type="term" value="P:rejection of self pollen"/>
    <property type="evidence" value="ECO:0007669"/>
    <property type="project" value="UniProtKB-KW"/>
</dbReference>
<evidence type="ECO:0000256" key="1">
    <source>
        <dbReference type="ARBA" id="ARBA00004613"/>
    </source>
</evidence>
<reference evidence="7" key="1">
    <citation type="submission" date="2022-04" db="EMBL/GenBank/DDBJ databases">
        <title>A functionally conserved STORR gene fusion in Papaver species that diverged 16.8 million years ago.</title>
        <authorList>
            <person name="Catania T."/>
        </authorList>
    </citation>
    <scope>NUCLEOTIDE SEQUENCE</scope>
    <source>
        <strain evidence="7">S-188037</strain>
    </source>
</reference>
<organism evidence="7 8">
    <name type="scientific">Papaver atlanticum</name>
    <dbReference type="NCBI Taxonomy" id="357466"/>
    <lineage>
        <taxon>Eukaryota</taxon>
        <taxon>Viridiplantae</taxon>
        <taxon>Streptophyta</taxon>
        <taxon>Embryophyta</taxon>
        <taxon>Tracheophyta</taxon>
        <taxon>Spermatophyta</taxon>
        <taxon>Magnoliopsida</taxon>
        <taxon>Ranunculales</taxon>
        <taxon>Papaveraceae</taxon>
        <taxon>Papaveroideae</taxon>
        <taxon>Papaver</taxon>
    </lineage>
</organism>
<feature type="chain" id="PRO_5041779020" description="S-protein homolog" evidence="6">
    <location>
        <begin position="32"/>
        <end position="153"/>
    </location>
</feature>
<evidence type="ECO:0000256" key="5">
    <source>
        <dbReference type="ARBA" id="ARBA00022729"/>
    </source>
</evidence>
<accession>A0AAD4TLA1</accession>
<dbReference type="EMBL" id="JAJJMB010000025">
    <property type="protein sequence ID" value="KAI3963658.1"/>
    <property type="molecule type" value="Genomic_DNA"/>
</dbReference>
<protein>
    <recommendedName>
        <fullName evidence="6">S-protein homolog</fullName>
    </recommendedName>
</protein>
<dbReference type="InterPro" id="IPR010264">
    <property type="entry name" value="Self-incomp_S1"/>
</dbReference>
<keyword evidence="3 6" id="KW-0713">Self-incompatibility</keyword>
<feature type="signal peptide" evidence="6">
    <location>
        <begin position="1"/>
        <end position="31"/>
    </location>
</feature>
<evidence type="ECO:0000256" key="4">
    <source>
        <dbReference type="ARBA" id="ARBA00022525"/>
    </source>
</evidence>
<dbReference type="PANTHER" id="PTHR31232">
    <property type="match status" value="1"/>
</dbReference>